<dbReference type="Gene3D" id="1.10.150.110">
    <property type="entry name" value="DNA polymerase beta, N-terminal domain-like"/>
    <property type="match status" value="1"/>
</dbReference>
<evidence type="ECO:0000256" key="3">
    <source>
        <dbReference type="ARBA" id="ARBA00022695"/>
    </source>
</evidence>
<dbReference type="Proteomes" id="UP001199816">
    <property type="component" value="Unassembled WGS sequence"/>
</dbReference>
<evidence type="ECO:0000256" key="7">
    <source>
        <dbReference type="ARBA" id="ARBA00049244"/>
    </source>
</evidence>
<dbReference type="SUPFAM" id="SSF81301">
    <property type="entry name" value="Nucleotidyltransferase"/>
    <property type="match status" value="1"/>
</dbReference>
<keyword evidence="2" id="KW-0808">Transferase</keyword>
<dbReference type="Gene3D" id="1.10.150.20">
    <property type="entry name" value="5' to 3' exonuclease, C-terminal subdomain"/>
    <property type="match status" value="1"/>
</dbReference>
<dbReference type="SMART" id="SM00483">
    <property type="entry name" value="POLXc"/>
    <property type="match status" value="1"/>
</dbReference>
<dbReference type="EC" id="2.7.7.7" evidence="1"/>
<keyword evidence="3" id="KW-0548">Nucleotidyltransferase</keyword>
<dbReference type="EMBL" id="JAJNEC010000004">
    <property type="protein sequence ID" value="MCD2422135.1"/>
    <property type="molecule type" value="Genomic_DNA"/>
</dbReference>
<protein>
    <recommendedName>
        <fullName evidence="1">DNA-directed DNA polymerase</fullName>
        <ecNumber evidence="1">2.7.7.7</ecNumber>
    </recommendedName>
</protein>
<organism evidence="9 10">
    <name type="scientific">Niabella pedocola</name>
    <dbReference type="NCBI Taxonomy" id="1752077"/>
    <lineage>
        <taxon>Bacteria</taxon>
        <taxon>Pseudomonadati</taxon>
        <taxon>Bacteroidota</taxon>
        <taxon>Chitinophagia</taxon>
        <taxon>Chitinophagales</taxon>
        <taxon>Chitinophagaceae</taxon>
        <taxon>Niabella</taxon>
    </lineage>
</organism>
<evidence type="ECO:0000313" key="9">
    <source>
        <dbReference type="EMBL" id="MCD2422135.1"/>
    </source>
</evidence>
<dbReference type="InterPro" id="IPR029398">
    <property type="entry name" value="PolB_thumb"/>
</dbReference>
<dbReference type="InterPro" id="IPR027421">
    <property type="entry name" value="DNA_pol_lamdba_lyase_dom_sf"/>
</dbReference>
<dbReference type="PRINTS" id="PR00870">
    <property type="entry name" value="DNAPOLXBETA"/>
</dbReference>
<dbReference type="Gene3D" id="3.30.210.10">
    <property type="entry name" value="DNA polymerase, thumb domain"/>
    <property type="match status" value="1"/>
</dbReference>
<evidence type="ECO:0000256" key="5">
    <source>
        <dbReference type="ARBA" id="ARBA00022932"/>
    </source>
</evidence>
<dbReference type="InterPro" id="IPR002054">
    <property type="entry name" value="DNA-dir_DNA_pol_X"/>
</dbReference>
<comment type="caution">
    <text evidence="9">The sequence shown here is derived from an EMBL/GenBank/DDBJ whole genome shotgun (WGS) entry which is preliminary data.</text>
</comment>
<name>A0ABS8PLZ8_9BACT</name>
<dbReference type="PANTHER" id="PTHR11276:SF28">
    <property type="entry name" value="DNA POLYMERASE LAMBDA"/>
    <property type="match status" value="1"/>
</dbReference>
<dbReference type="Pfam" id="PF14791">
    <property type="entry name" value="DNA_pol_B_thumb"/>
    <property type="match status" value="1"/>
</dbReference>
<proteinExistence type="predicted"/>
<dbReference type="PANTHER" id="PTHR11276">
    <property type="entry name" value="DNA POLYMERASE TYPE-X FAMILY MEMBER"/>
    <property type="match status" value="1"/>
</dbReference>
<reference evidence="9 10" key="1">
    <citation type="submission" date="2021-11" db="EMBL/GenBank/DDBJ databases">
        <title>Genomic of Niabella pedocola.</title>
        <authorList>
            <person name="Wu T."/>
        </authorList>
    </citation>
    <scope>NUCLEOTIDE SEQUENCE [LARGE SCALE GENOMIC DNA]</scope>
    <source>
        <strain evidence="9 10">JCM 31011</strain>
    </source>
</reference>
<dbReference type="RefSeq" id="WP_231003038.1">
    <property type="nucleotide sequence ID" value="NZ_JAJNEC010000004.1"/>
</dbReference>
<dbReference type="Pfam" id="PF14716">
    <property type="entry name" value="HHH_8"/>
    <property type="match status" value="1"/>
</dbReference>
<dbReference type="Pfam" id="PF14520">
    <property type="entry name" value="HHH_5"/>
    <property type="match status" value="1"/>
</dbReference>
<dbReference type="InterPro" id="IPR037160">
    <property type="entry name" value="DNA_Pol_thumb_sf"/>
</dbReference>
<dbReference type="SUPFAM" id="SSF47802">
    <property type="entry name" value="DNA polymerase beta, N-terminal domain-like"/>
    <property type="match status" value="1"/>
</dbReference>
<evidence type="ECO:0000313" key="10">
    <source>
        <dbReference type="Proteomes" id="UP001199816"/>
    </source>
</evidence>
<evidence type="ECO:0000256" key="1">
    <source>
        <dbReference type="ARBA" id="ARBA00012417"/>
    </source>
</evidence>
<comment type="catalytic activity">
    <reaction evidence="7">
        <text>DNA(n) + a 2'-deoxyribonucleoside 5'-triphosphate = DNA(n+1) + diphosphate</text>
        <dbReference type="Rhea" id="RHEA:22508"/>
        <dbReference type="Rhea" id="RHEA-COMP:17339"/>
        <dbReference type="Rhea" id="RHEA-COMP:17340"/>
        <dbReference type="ChEBI" id="CHEBI:33019"/>
        <dbReference type="ChEBI" id="CHEBI:61560"/>
        <dbReference type="ChEBI" id="CHEBI:173112"/>
        <dbReference type="EC" id="2.7.7.7"/>
    </reaction>
</comment>
<dbReference type="CDD" id="cd00141">
    <property type="entry name" value="NT_POLXc"/>
    <property type="match status" value="1"/>
</dbReference>
<evidence type="ECO:0000259" key="8">
    <source>
        <dbReference type="SMART" id="SM00483"/>
    </source>
</evidence>
<evidence type="ECO:0000256" key="6">
    <source>
        <dbReference type="ARBA" id="ARBA00023204"/>
    </source>
</evidence>
<dbReference type="InterPro" id="IPR010996">
    <property type="entry name" value="HHH_MUS81"/>
</dbReference>
<accession>A0ABS8PLZ8</accession>
<dbReference type="InterPro" id="IPR002008">
    <property type="entry name" value="DNA_pol_X_beta-like"/>
</dbReference>
<dbReference type="InterPro" id="IPR022312">
    <property type="entry name" value="DNA_pol_X"/>
</dbReference>
<keyword evidence="5" id="KW-0239">DNA-directed DNA polymerase</keyword>
<sequence length="357" mass="40167">MQVPEYKNNAAIAFIFRQMARCYRYLGGEEFRVAAYQRAADMLLNMREDIAVYASDIRRLEALDHIGAHMAMKIAAYLKTGKMEVFSHLKKQVPYGLLELMDVSGFGPATLRILYERLGIKNEKELADALNGHRLDGIKGIGKRRIENMQVLLELTRRGAPVPLNDARRIGTALLGLLKKIPGVQRAEVCGSIRRKSALVGDIDVLVIAEPEQRAAIIKTFIASRHVLRVLVRGTNKVSVLLRCRHIQVDIRLLHGREYGAGLLYMTGSRGHTIHLRMIAKQRGYTMNEYGLFERATHRRIAGSTEKEMYRALGLQYIPPELRLNNGEIEAAGLKTMHIQTGGRPQQIPGHGSARDR</sequence>
<keyword evidence="4" id="KW-0227">DNA damage</keyword>
<dbReference type="Gene3D" id="3.30.460.10">
    <property type="entry name" value="Beta Polymerase, domain 2"/>
    <property type="match status" value="1"/>
</dbReference>
<feature type="domain" description="DNA-directed DNA polymerase X" evidence="8">
    <location>
        <begin position="6"/>
        <end position="324"/>
    </location>
</feature>
<evidence type="ECO:0000256" key="4">
    <source>
        <dbReference type="ARBA" id="ARBA00022763"/>
    </source>
</evidence>
<evidence type="ECO:0000256" key="2">
    <source>
        <dbReference type="ARBA" id="ARBA00022679"/>
    </source>
</evidence>
<dbReference type="InterPro" id="IPR043519">
    <property type="entry name" value="NT_sf"/>
</dbReference>
<keyword evidence="6" id="KW-0234">DNA repair</keyword>
<gene>
    <name evidence="9" type="ORF">LQ567_05130</name>
</gene>
<keyword evidence="10" id="KW-1185">Reference proteome</keyword>